<dbReference type="EMBL" id="BMLN01000004">
    <property type="protein sequence ID" value="GGN98973.1"/>
    <property type="molecule type" value="Genomic_DNA"/>
</dbReference>
<organism evidence="1 2">
    <name type="scientific">Saccharibacillus kuerlensis</name>
    <dbReference type="NCBI Taxonomy" id="459527"/>
    <lineage>
        <taxon>Bacteria</taxon>
        <taxon>Bacillati</taxon>
        <taxon>Bacillota</taxon>
        <taxon>Bacilli</taxon>
        <taxon>Bacillales</taxon>
        <taxon>Paenibacillaceae</taxon>
        <taxon>Saccharibacillus</taxon>
    </lineage>
</organism>
<sequence length="51" mass="5720">MYTTNSNFKKIMVTVNGEPVGNGLVLDSITFRPVNEQNDSFDTQQKTALKQ</sequence>
<reference evidence="2" key="1">
    <citation type="journal article" date="2019" name="Int. J. Syst. Evol. Microbiol.">
        <title>The Global Catalogue of Microorganisms (GCM) 10K type strain sequencing project: providing services to taxonomists for standard genome sequencing and annotation.</title>
        <authorList>
            <consortium name="The Broad Institute Genomics Platform"/>
            <consortium name="The Broad Institute Genome Sequencing Center for Infectious Disease"/>
            <person name="Wu L."/>
            <person name="Ma J."/>
        </authorList>
    </citation>
    <scope>NUCLEOTIDE SEQUENCE [LARGE SCALE GENOMIC DNA]</scope>
    <source>
        <strain evidence="2">CGMCC 1.6964</strain>
    </source>
</reference>
<name>A0ABQ2L164_9BACL</name>
<comment type="caution">
    <text evidence="1">The sequence shown here is derived from an EMBL/GenBank/DDBJ whole genome shotgun (WGS) entry which is preliminary data.</text>
</comment>
<accession>A0ABQ2L164</accession>
<keyword evidence="2" id="KW-1185">Reference proteome</keyword>
<gene>
    <name evidence="1" type="ORF">GCM10010969_18720</name>
</gene>
<evidence type="ECO:0000313" key="2">
    <source>
        <dbReference type="Proteomes" id="UP000606653"/>
    </source>
</evidence>
<evidence type="ECO:0000313" key="1">
    <source>
        <dbReference type="EMBL" id="GGN98973.1"/>
    </source>
</evidence>
<dbReference type="RefSeq" id="WP_018975966.1">
    <property type="nucleotide sequence ID" value="NZ_BMLN01000004.1"/>
</dbReference>
<proteinExistence type="predicted"/>
<dbReference type="Proteomes" id="UP000606653">
    <property type="component" value="Unassembled WGS sequence"/>
</dbReference>
<protein>
    <submittedName>
        <fullName evidence="1">Uncharacterized protein</fullName>
    </submittedName>
</protein>